<comment type="catalytic activity">
    <reaction evidence="9">
        <text>harderoheme III + H2O2 + H(+) = heme b + CO2 + 2 H2O</text>
        <dbReference type="Rhea" id="RHEA:57944"/>
        <dbReference type="ChEBI" id="CHEBI:15377"/>
        <dbReference type="ChEBI" id="CHEBI:15378"/>
        <dbReference type="ChEBI" id="CHEBI:16240"/>
        <dbReference type="ChEBI" id="CHEBI:16526"/>
        <dbReference type="ChEBI" id="CHEBI:60344"/>
        <dbReference type="ChEBI" id="CHEBI:142463"/>
    </reaction>
</comment>
<dbReference type="InterPro" id="IPR010644">
    <property type="entry name" value="ChdC/CLD"/>
</dbReference>
<dbReference type="EC" id="1.3.98.5" evidence="8 9"/>
<dbReference type="OrthoDB" id="9773646at2"/>
<dbReference type="NCBIfam" id="NF042928">
    <property type="entry name" value="HemQ_actino"/>
    <property type="match status" value="1"/>
</dbReference>
<evidence type="ECO:0000313" key="10">
    <source>
        <dbReference type="EMBL" id="OMH29013.1"/>
    </source>
</evidence>
<gene>
    <name evidence="9" type="primary">chdC</name>
    <name evidence="10" type="ORF">BKD30_01420</name>
</gene>
<comment type="caution">
    <text evidence="10">The sequence shown here is derived from an EMBL/GenBank/DDBJ whole genome shotgun (WGS) entry which is preliminary data.</text>
</comment>
<evidence type="ECO:0000256" key="6">
    <source>
        <dbReference type="ARBA" id="ARBA00030236"/>
    </source>
</evidence>
<dbReference type="SUPFAM" id="SSF54909">
    <property type="entry name" value="Dimeric alpha+beta barrel"/>
    <property type="match status" value="1"/>
</dbReference>
<dbReference type="RefSeq" id="WP_076700991.1">
    <property type="nucleotide sequence ID" value="NZ_MRDE01000007.1"/>
</dbReference>
<dbReference type="GO" id="GO:0020037">
    <property type="term" value="F:heme binding"/>
    <property type="evidence" value="ECO:0007669"/>
    <property type="project" value="InterPro"/>
</dbReference>
<evidence type="ECO:0000256" key="3">
    <source>
        <dbReference type="ARBA" id="ARBA00022723"/>
    </source>
</evidence>
<evidence type="ECO:0000256" key="2">
    <source>
        <dbReference type="ARBA" id="ARBA00022617"/>
    </source>
</evidence>
<evidence type="ECO:0000256" key="4">
    <source>
        <dbReference type="ARBA" id="ARBA00023004"/>
    </source>
</evidence>
<comment type="pathway">
    <text evidence="9">Porphyrin-containing compound metabolism; protoheme biosynthesis.</text>
</comment>
<organism evidence="10 11">
    <name type="scientific">Tersicoccus phoenicis</name>
    <dbReference type="NCBI Taxonomy" id="554083"/>
    <lineage>
        <taxon>Bacteria</taxon>
        <taxon>Bacillati</taxon>
        <taxon>Actinomycetota</taxon>
        <taxon>Actinomycetes</taxon>
        <taxon>Micrococcales</taxon>
        <taxon>Micrococcaceae</taxon>
        <taxon>Tersicoccus</taxon>
    </lineage>
</organism>
<dbReference type="PANTHER" id="PTHR36843">
    <property type="entry name" value="HEME-DEPENDENT PEROXIDASE YWFI-RELATED"/>
    <property type="match status" value="1"/>
</dbReference>
<dbReference type="Gene3D" id="3.30.70.1030">
    <property type="entry name" value="Apc35880, domain 1"/>
    <property type="match status" value="2"/>
</dbReference>
<dbReference type="GO" id="GO:0006785">
    <property type="term" value="P:heme B biosynthetic process"/>
    <property type="evidence" value="ECO:0007669"/>
    <property type="project" value="UniProtKB-UniRule"/>
</dbReference>
<comment type="similarity">
    <text evidence="9">Belongs to the ChdC family. Type 2 subfamily.</text>
</comment>
<feature type="active site" evidence="9">
    <location>
        <position position="134"/>
    </location>
</feature>
<keyword evidence="9" id="KW-0560">Oxidoreductase</keyword>
<protein>
    <recommendedName>
        <fullName evidence="1 9">Coproheme decarboxylase</fullName>
        <ecNumber evidence="8 9">1.3.98.5</ecNumber>
    </recommendedName>
    <alternativeName>
        <fullName evidence="5 9">Coproheme III oxidative decarboxylase</fullName>
    </alternativeName>
    <alternativeName>
        <fullName evidence="6 9">Hydrogen peroxide-dependent heme synthase</fullName>
    </alternativeName>
</protein>
<dbReference type="HAMAP" id="MF_02244">
    <property type="entry name" value="Coproheme_decarbox_2"/>
    <property type="match status" value="1"/>
</dbReference>
<comment type="cofactor">
    <cofactor evidence="9">
        <name>Fe-coproporphyrin III</name>
        <dbReference type="ChEBI" id="CHEBI:68438"/>
    </cofactor>
    <text evidence="9">Fe-coproporphyrin III acts as both substrate and redox cofactor.</text>
</comment>
<comment type="catalytic activity">
    <reaction evidence="9">
        <text>Fe-coproporphyrin III + H2O2 + H(+) = harderoheme III + CO2 + 2 H2O</text>
        <dbReference type="Rhea" id="RHEA:57940"/>
        <dbReference type="ChEBI" id="CHEBI:15377"/>
        <dbReference type="ChEBI" id="CHEBI:15378"/>
        <dbReference type="ChEBI" id="CHEBI:16240"/>
        <dbReference type="ChEBI" id="CHEBI:16526"/>
        <dbReference type="ChEBI" id="CHEBI:68438"/>
        <dbReference type="ChEBI" id="CHEBI:142463"/>
    </reaction>
</comment>
<evidence type="ECO:0000256" key="5">
    <source>
        <dbReference type="ARBA" id="ARBA00029882"/>
    </source>
</evidence>
<evidence type="ECO:0000256" key="9">
    <source>
        <dbReference type="HAMAP-Rule" id="MF_02244"/>
    </source>
</evidence>
<evidence type="ECO:0000256" key="8">
    <source>
        <dbReference type="ARBA" id="ARBA00050019"/>
    </source>
</evidence>
<evidence type="ECO:0000256" key="1">
    <source>
        <dbReference type="ARBA" id="ARBA00014413"/>
    </source>
</evidence>
<dbReference type="STRING" id="554083.BKD30_01420"/>
<dbReference type="PANTHER" id="PTHR36843:SF1">
    <property type="entry name" value="COPROHEME DECARBOXYLASE"/>
    <property type="match status" value="1"/>
</dbReference>
<proteinExistence type="inferred from homology"/>
<keyword evidence="9" id="KW-0350">Heme biosynthesis</keyword>
<dbReference type="AlphaFoldDB" id="A0A1R1LNA3"/>
<dbReference type="EMBL" id="MRDE01000007">
    <property type="protein sequence ID" value="OMH29013.1"/>
    <property type="molecule type" value="Genomic_DNA"/>
</dbReference>
<evidence type="ECO:0000313" key="11">
    <source>
        <dbReference type="Proteomes" id="UP000187085"/>
    </source>
</evidence>
<evidence type="ECO:0000256" key="7">
    <source>
        <dbReference type="ARBA" id="ARBA00049896"/>
    </source>
</evidence>
<dbReference type="GO" id="GO:0046872">
    <property type="term" value="F:metal ion binding"/>
    <property type="evidence" value="ECO:0007669"/>
    <property type="project" value="UniProtKB-KW"/>
</dbReference>
<comment type="catalytic activity">
    <reaction evidence="7">
        <text>Fe-coproporphyrin III + 2 H2O2 + 2 H(+) = heme b + 2 CO2 + 4 H2O</text>
        <dbReference type="Rhea" id="RHEA:56516"/>
        <dbReference type="ChEBI" id="CHEBI:15377"/>
        <dbReference type="ChEBI" id="CHEBI:15378"/>
        <dbReference type="ChEBI" id="CHEBI:16240"/>
        <dbReference type="ChEBI" id="CHEBI:16526"/>
        <dbReference type="ChEBI" id="CHEBI:60344"/>
        <dbReference type="ChEBI" id="CHEBI:68438"/>
        <dbReference type="EC" id="1.3.98.5"/>
    </reaction>
    <physiologicalReaction direction="left-to-right" evidence="7">
        <dbReference type="Rhea" id="RHEA:56517"/>
    </physiologicalReaction>
</comment>
<keyword evidence="2 9" id="KW-0349">Heme</keyword>
<dbReference type="Pfam" id="PF06778">
    <property type="entry name" value="Chlor_dismutase"/>
    <property type="match status" value="1"/>
</dbReference>
<keyword evidence="11" id="KW-1185">Reference proteome</keyword>
<dbReference type="GO" id="GO:0016634">
    <property type="term" value="F:oxidoreductase activity, acting on the CH-CH group of donors, oxygen as acceptor"/>
    <property type="evidence" value="ECO:0007669"/>
    <property type="project" value="UniProtKB-UniRule"/>
</dbReference>
<name>A0A1R1LNA3_9MICC</name>
<dbReference type="Proteomes" id="UP000187085">
    <property type="component" value="Unassembled WGS sequence"/>
</dbReference>
<dbReference type="InterPro" id="IPR011008">
    <property type="entry name" value="Dimeric_a/b-barrel"/>
</dbReference>
<reference evidence="10 11" key="1">
    <citation type="submission" date="2016-12" db="EMBL/GenBank/DDBJ databases">
        <title>Draft genome of Tersicoccus phoenicis 1P05MA.</title>
        <authorList>
            <person name="Nakajima Y."/>
            <person name="Yoshizawa S."/>
            <person name="Nakamura K."/>
            <person name="Ogura Y."/>
            <person name="Hayashi T."/>
            <person name="Kogure K."/>
        </authorList>
    </citation>
    <scope>NUCLEOTIDE SEQUENCE [LARGE SCALE GENOMIC DNA]</scope>
    <source>
        <strain evidence="10 11">1p05MA</strain>
    </source>
</reference>
<keyword evidence="3 9" id="KW-0479">Metal-binding</keyword>
<feature type="binding site" description="axial binding residue" evidence="9">
    <location>
        <position position="157"/>
    </location>
    <ligand>
        <name>Fe-coproporphyrin III</name>
        <dbReference type="ChEBI" id="CHEBI:68438"/>
    </ligand>
    <ligandPart>
        <name>Fe</name>
        <dbReference type="ChEBI" id="CHEBI:18248"/>
    </ligandPart>
</feature>
<accession>A0A1R1LNA3</accession>
<keyword evidence="4 9" id="KW-0408">Iron</keyword>
<comment type="function">
    <text evidence="9">Involved in coproporphyrin-dependent heme b biosynthesis. Catalyzes the decarboxylation of Fe-coproporphyrin III (coproheme) to heme b (protoheme IX), the last step of the pathway. The reaction occurs in a stepwise manner with a three-propionate intermediate.</text>
</comment>
<sequence>MTTAPDLQTPASAVSTGDPFTLWAVFARTASPSPAAPVGELGALTGTLAEQGVTVRGFYDVSGMRADADVMVWMHAQQPDALQEALRTLRRTETLAATRLVFSSMGVHREAEFAKEHSPSYFRGVPAEDWMCVYPFVRSYDWYLLDPADRGRMLRDHGLAGRDYPQVIANTVQCFALNDWEWLLGLEAPQLTDLVDLMRHLRSADARLHVREEVPFYTGRRIDPADVAGVLR</sequence>